<keyword evidence="2" id="KW-1185">Reference proteome</keyword>
<reference evidence="1" key="2">
    <citation type="journal article" date="2022" name="New Phytol.">
        <title>Evolutionary transition to the ectomycorrhizal habit in the genomes of a hyperdiverse lineage of mushroom-forming fungi.</title>
        <authorList>
            <person name="Looney B."/>
            <person name="Miyauchi S."/>
            <person name="Morin E."/>
            <person name="Drula E."/>
            <person name="Courty P.E."/>
            <person name="Kohler A."/>
            <person name="Kuo A."/>
            <person name="LaButti K."/>
            <person name="Pangilinan J."/>
            <person name="Lipzen A."/>
            <person name="Riley R."/>
            <person name="Andreopoulos W."/>
            <person name="He G."/>
            <person name="Johnson J."/>
            <person name="Nolan M."/>
            <person name="Tritt A."/>
            <person name="Barry K.W."/>
            <person name="Grigoriev I.V."/>
            <person name="Nagy L.G."/>
            <person name="Hibbett D."/>
            <person name="Henrissat B."/>
            <person name="Matheny P.B."/>
            <person name="Labbe J."/>
            <person name="Martin F.M."/>
        </authorList>
    </citation>
    <scope>NUCLEOTIDE SEQUENCE</scope>
    <source>
        <strain evidence="1">EC-137</strain>
    </source>
</reference>
<protein>
    <submittedName>
        <fullName evidence="1">Uncharacterized protein</fullName>
    </submittedName>
</protein>
<organism evidence="1 2">
    <name type="scientific">Vararia minispora EC-137</name>
    <dbReference type="NCBI Taxonomy" id="1314806"/>
    <lineage>
        <taxon>Eukaryota</taxon>
        <taxon>Fungi</taxon>
        <taxon>Dikarya</taxon>
        <taxon>Basidiomycota</taxon>
        <taxon>Agaricomycotina</taxon>
        <taxon>Agaricomycetes</taxon>
        <taxon>Russulales</taxon>
        <taxon>Lachnocladiaceae</taxon>
        <taxon>Vararia</taxon>
    </lineage>
</organism>
<name>A0ACB8Q5U4_9AGAM</name>
<evidence type="ECO:0000313" key="2">
    <source>
        <dbReference type="Proteomes" id="UP000814128"/>
    </source>
</evidence>
<comment type="caution">
    <text evidence="1">The sequence shown here is derived from an EMBL/GenBank/DDBJ whole genome shotgun (WGS) entry which is preliminary data.</text>
</comment>
<sequence length="155" mass="17205">MKVWAIRLQGNIKSQTRKIARSTAVREGISKLALFGLTMRTVVGLVVSLINKRQDGDVEASDILKDAGDTPNLITFKNVSLHKLFADNASAPRGMSSIGAPSLAYRGWAQTAFRLRVRTVEVQLPTPREALRTDPFPQPAIEWKESLMCELMKAR</sequence>
<dbReference type="EMBL" id="MU273995">
    <property type="protein sequence ID" value="KAI0027116.1"/>
    <property type="molecule type" value="Genomic_DNA"/>
</dbReference>
<dbReference type="Proteomes" id="UP000814128">
    <property type="component" value="Unassembled WGS sequence"/>
</dbReference>
<accession>A0ACB8Q5U4</accession>
<reference evidence="1" key="1">
    <citation type="submission" date="2021-02" db="EMBL/GenBank/DDBJ databases">
        <authorList>
            <consortium name="DOE Joint Genome Institute"/>
            <person name="Ahrendt S."/>
            <person name="Looney B.P."/>
            <person name="Miyauchi S."/>
            <person name="Morin E."/>
            <person name="Drula E."/>
            <person name="Courty P.E."/>
            <person name="Chicoki N."/>
            <person name="Fauchery L."/>
            <person name="Kohler A."/>
            <person name="Kuo A."/>
            <person name="Labutti K."/>
            <person name="Pangilinan J."/>
            <person name="Lipzen A."/>
            <person name="Riley R."/>
            <person name="Andreopoulos W."/>
            <person name="He G."/>
            <person name="Johnson J."/>
            <person name="Barry K.W."/>
            <person name="Grigoriev I.V."/>
            <person name="Nagy L."/>
            <person name="Hibbett D."/>
            <person name="Henrissat B."/>
            <person name="Matheny P.B."/>
            <person name="Labbe J."/>
            <person name="Martin F."/>
        </authorList>
    </citation>
    <scope>NUCLEOTIDE SEQUENCE</scope>
    <source>
        <strain evidence="1">EC-137</strain>
    </source>
</reference>
<gene>
    <name evidence="1" type="ORF">K488DRAFT_74800</name>
</gene>
<proteinExistence type="predicted"/>
<evidence type="ECO:0000313" key="1">
    <source>
        <dbReference type="EMBL" id="KAI0027116.1"/>
    </source>
</evidence>